<keyword evidence="5 6" id="KW-0067">ATP-binding</keyword>
<evidence type="ECO:0000256" key="2">
    <source>
        <dbReference type="ARBA" id="ARBA00022679"/>
    </source>
</evidence>
<dbReference type="PROSITE" id="PS00108">
    <property type="entry name" value="PROTEIN_KINASE_ST"/>
    <property type="match status" value="1"/>
</dbReference>
<dbReference type="PROSITE" id="PS00107">
    <property type="entry name" value="PROTEIN_KINASE_ATP"/>
    <property type="match status" value="1"/>
</dbReference>
<reference evidence="10" key="1">
    <citation type="journal article" date="2014" name="Nat. Commun.">
        <title>The rainbow trout genome provides novel insights into evolution after whole-genome duplication in vertebrates.</title>
        <authorList>
            <person name="Berthelot C."/>
            <person name="Brunet F."/>
            <person name="Chalopin D."/>
            <person name="Juanchich A."/>
            <person name="Bernard M."/>
            <person name="Noel B."/>
            <person name="Bento P."/>
            <person name="Da Silva C."/>
            <person name="Labadie K."/>
            <person name="Alberti A."/>
            <person name="Aury J.M."/>
            <person name="Louis A."/>
            <person name="Dehais P."/>
            <person name="Bardou P."/>
            <person name="Montfort J."/>
            <person name="Klopp C."/>
            <person name="Cabau C."/>
            <person name="Gaspin C."/>
            <person name="Thorgaard G.H."/>
            <person name="Boussaha M."/>
            <person name="Quillet E."/>
            <person name="Guyomard R."/>
            <person name="Galiana D."/>
            <person name="Bobe J."/>
            <person name="Volff J.N."/>
            <person name="Genet C."/>
            <person name="Wincker P."/>
            <person name="Jaillon O."/>
            <person name="Roest Crollius H."/>
            <person name="Guiguen Y."/>
        </authorList>
    </citation>
    <scope>NUCLEOTIDE SEQUENCE [LARGE SCALE GENOMIC DNA]</scope>
</reference>
<feature type="region of interest" description="Disordered" evidence="8">
    <location>
        <begin position="333"/>
        <end position="358"/>
    </location>
</feature>
<feature type="region of interest" description="Disordered" evidence="8">
    <location>
        <begin position="1"/>
        <end position="22"/>
    </location>
</feature>
<evidence type="ECO:0000256" key="4">
    <source>
        <dbReference type="ARBA" id="ARBA00022777"/>
    </source>
</evidence>
<keyword evidence="4" id="KW-0418">Kinase</keyword>
<dbReference type="PaxDb" id="8022-A0A060WVX9"/>
<evidence type="ECO:0000256" key="3">
    <source>
        <dbReference type="ARBA" id="ARBA00022741"/>
    </source>
</evidence>
<feature type="binding site" evidence="6">
    <location>
        <position position="62"/>
    </location>
    <ligand>
        <name>ATP</name>
        <dbReference type="ChEBI" id="CHEBI:30616"/>
    </ligand>
</feature>
<dbReference type="AlphaFoldDB" id="A0A060WVX9"/>
<dbReference type="GO" id="GO:0005524">
    <property type="term" value="F:ATP binding"/>
    <property type="evidence" value="ECO:0007669"/>
    <property type="project" value="UniProtKB-UniRule"/>
</dbReference>
<sequence length="358" mass="40976">MASQWNTARVSSAERKVPHTRMEDEADLQQIYSFGRKLGQGSFGVVCEATHNETRKKWAIKKVNKEKAGSSGVKLLEREVSILKRVNHAHIIHLEEVFETQKRMYLVTELCEGGELKELLQKNTRFTEEETRHIINSLAEAIVYLHKKDIVHRDLKLENILVKSYHGVDNDMINIKVRRLLMSFCFFPTLPLNGFKCYLIMTDPLLVPLYITPYRRVNQEHLLRQITAWAQHVVCIDGAQAKADTWSVGSNKAERQHKSHTHTAERQRCSGTRTDCHIFISPAKKVLSCLLKVDPAHRITANELLDNPWITGDTNTLATPTNVLEMMRLFRDDPEEAEREEESEVVSDVSLSAAPRTA</sequence>
<dbReference type="SUPFAM" id="SSF56112">
    <property type="entry name" value="Protein kinase-like (PK-like)"/>
    <property type="match status" value="1"/>
</dbReference>
<feature type="domain" description="Protein kinase" evidence="9">
    <location>
        <begin position="32"/>
        <end position="310"/>
    </location>
</feature>
<evidence type="ECO:0000256" key="5">
    <source>
        <dbReference type="ARBA" id="ARBA00022840"/>
    </source>
</evidence>
<dbReference type="InterPro" id="IPR011009">
    <property type="entry name" value="Kinase-like_dom_sf"/>
</dbReference>
<gene>
    <name evidence="10" type="ORF">GSONMT00044224001</name>
</gene>
<dbReference type="PANTHER" id="PTHR24347">
    <property type="entry name" value="SERINE/THREONINE-PROTEIN KINASE"/>
    <property type="match status" value="1"/>
</dbReference>
<evidence type="ECO:0000313" key="10">
    <source>
        <dbReference type="EMBL" id="CDQ71341.1"/>
    </source>
</evidence>
<feature type="compositionally biased region" description="Basic and acidic residues" evidence="8">
    <location>
        <begin position="12"/>
        <end position="22"/>
    </location>
</feature>
<evidence type="ECO:0000313" key="11">
    <source>
        <dbReference type="Proteomes" id="UP000193380"/>
    </source>
</evidence>
<feature type="compositionally biased region" description="Low complexity" evidence="8">
    <location>
        <begin position="346"/>
        <end position="358"/>
    </location>
</feature>
<feature type="compositionally biased region" description="Basic and acidic residues" evidence="8">
    <location>
        <begin position="252"/>
        <end position="266"/>
    </location>
</feature>
<name>A0A060WVX9_ONCMY</name>
<evidence type="ECO:0000259" key="9">
    <source>
        <dbReference type="PROSITE" id="PS50011"/>
    </source>
</evidence>
<keyword evidence="3 6" id="KW-0547">Nucleotide-binding</keyword>
<dbReference type="EMBL" id="FR904763">
    <property type="protein sequence ID" value="CDQ71341.1"/>
    <property type="molecule type" value="Genomic_DNA"/>
</dbReference>
<evidence type="ECO:0000256" key="1">
    <source>
        <dbReference type="ARBA" id="ARBA00022527"/>
    </source>
</evidence>
<protein>
    <recommendedName>
        <fullName evidence="9">Protein kinase domain-containing protein</fullName>
    </recommendedName>
</protein>
<dbReference type="FunFam" id="3.30.200.20:FF:000315">
    <property type="entry name" value="Calcium-dependent protein kinase 3"/>
    <property type="match status" value="1"/>
</dbReference>
<evidence type="ECO:0000256" key="8">
    <source>
        <dbReference type="SAM" id="MobiDB-lite"/>
    </source>
</evidence>
<proteinExistence type="inferred from homology"/>
<dbReference type="GO" id="GO:0004674">
    <property type="term" value="F:protein serine/threonine kinase activity"/>
    <property type="evidence" value="ECO:0007669"/>
    <property type="project" value="UniProtKB-KW"/>
</dbReference>
<comment type="similarity">
    <text evidence="7">Belongs to the protein kinase superfamily.</text>
</comment>
<dbReference type="InterPro" id="IPR008271">
    <property type="entry name" value="Ser/Thr_kinase_AS"/>
</dbReference>
<feature type="region of interest" description="Disordered" evidence="8">
    <location>
        <begin position="247"/>
        <end position="266"/>
    </location>
</feature>
<feature type="compositionally biased region" description="Polar residues" evidence="8">
    <location>
        <begin position="1"/>
        <end position="10"/>
    </location>
</feature>
<dbReference type="PROSITE" id="PS50011">
    <property type="entry name" value="PROTEIN_KINASE_DOM"/>
    <property type="match status" value="1"/>
</dbReference>
<dbReference type="Proteomes" id="UP000193380">
    <property type="component" value="Unassembled WGS sequence"/>
</dbReference>
<keyword evidence="1 7" id="KW-0723">Serine/threonine-protein kinase</keyword>
<keyword evidence="2" id="KW-0808">Transferase</keyword>
<dbReference type="SMART" id="SM00220">
    <property type="entry name" value="S_TKc"/>
    <property type="match status" value="1"/>
</dbReference>
<evidence type="ECO:0000256" key="6">
    <source>
        <dbReference type="PROSITE-ProRule" id="PRU10141"/>
    </source>
</evidence>
<feature type="compositionally biased region" description="Acidic residues" evidence="8">
    <location>
        <begin position="333"/>
        <end position="345"/>
    </location>
</feature>
<reference evidence="10" key="2">
    <citation type="submission" date="2014-03" db="EMBL/GenBank/DDBJ databases">
        <authorList>
            <person name="Genoscope - CEA"/>
        </authorList>
    </citation>
    <scope>NUCLEOTIDE SEQUENCE</scope>
</reference>
<accession>A0A060WVX9</accession>
<dbReference type="Pfam" id="PF00069">
    <property type="entry name" value="Pkinase"/>
    <property type="match status" value="1"/>
</dbReference>
<dbReference type="Gene3D" id="1.10.510.10">
    <property type="entry name" value="Transferase(Phosphotransferase) domain 1"/>
    <property type="match status" value="2"/>
</dbReference>
<dbReference type="STRING" id="8022.A0A060WVX9"/>
<organism evidence="10 11">
    <name type="scientific">Oncorhynchus mykiss</name>
    <name type="common">Rainbow trout</name>
    <name type="synonym">Salmo gairdneri</name>
    <dbReference type="NCBI Taxonomy" id="8022"/>
    <lineage>
        <taxon>Eukaryota</taxon>
        <taxon>Metazoa</taxon>
        <taxon>Chordata</taxon>
        <taxon>Craniata</taxon>
        <taxon>Vertebrata</taxon>
        <taxon>Euteleostomi</taxon>
        <taxon>Actinopterygii</taxon>
        <taxon>Neopterygii</taxon>
        <taxon>Teleostei</taxon>
        <taxon>Protacanthopterygii</taxon>
        <taxon>Salmoniformes</taxon>
        <taxon>Salmonidae</taxon>
        <taxon>Salmoninae</taxon>
        <taxon>Oncorhynchus</taxon>
    </lineage>
</organism>
<dbReference type="InterPro" id="IPR000719">
    <property type="entry name" value="Prot_kinase_dom"/>
</dbReference>
<evidence type="ECO:0000256" key="7">
    <source>
        <dbReference type="RuleBase" id="RU000304"/>
    </source>
</evidence>
<dbReference type="InterPro" id="IPR017441">
    <property type="entry name" value="Protein_kinase_ATP_BS"/>
</dbReference>